<dbReference type="EMBL" id="AZBU02000002">
    <property type="protein sequence ID" value="TKR95101.1"/>
    <property type="molecule type" value="Genomic_DNA"/>
</dbReference>
<evidence type="ECO:0000313" key="2">
    <source>
        <dbReference type="EMBL" id="TKR95101.1"/>
    </source>
</evidence>
<accession>A0A4U5PFS6</accession>
<feature type="compositionally biased region" description="Polar residues" evidence="1">
    <location>
        <begin position="70"/>
        <end position="81"/>
    </location>
</feature>
<sequence length="130" mass="14962">MLLRIKELNRQRRGQFLTTQSSYNGFSCSMDLNAQEKTWSRKVKRGFKSLRVLSTSNVSKSLKSIREAQTHPNKAIKQQNWPPAKFTENCDEEDSPSSIGPPLFPKRGKQWLKSARLPTEEGEPPREDSR</sequence>
<evidence type="ECO:0000313" key="3">
    <source>
        <dbReference type="Proteomes" id="UP000298663"/>
    </source>
</evidence>
<dbReference type="Proteomes" id="UP000298663">
    <property type="component" value="Unassembled WGS sequence"/>
</dbReference>
<feature type="region of interest" description="Disordered" evidence="1">
    <location>
        <begin position="60"/>
        <end position="130"/>
    </location>
</feature>
<name>A0A4U5PFS6_STECR</name>
<dbReference type="AlphaFoldDB" id="A0A4U5PFS6"/>
<organism evidence="2 3">
    <name type="scientific">Steinernema carpocapsae</name>
    <name type="common">Entomopathogenic nematode</name>
    <dbReference type="NCBI Taxonomy" id="34508"/>
    <lineage>
        <taxon>Eukaryota</taxon>
        <taxon>Metazoa</taxon>
        <taxon>Ecdysozoa</taxon>
        <taxon>Nematoda</taxon>
        <taxon>Chromadorea</taxon>
        <taxon>Rhabditida</taxon>
        <taxon>Tylenchina</taxon>
        <taxon>Panagrolaimomorpha</taxon>
        <taxon>Strongyloidoidea</taxon>
        <taxon>Steinernematidae</taxon>
        <taxon>Steinernema</taxon>
    </lineage>
</organism>
<reference evidence="2 3" key="1">
    <citation type="journal article" date="2015" name="Genome Biol.">
        <title>Comparative genomics of Steinernema reveals deeply conserved gene regulatory networks.</title>
        <authorList>
            <person name="Dillman A.R."/>
            <person name="Macchietto M."/>
            <person name="Porter C.F."/>
            <person name="Rogers A."/>
            <person name="Williams B."/>
            <person name="Antoshechkin I."/>
            <person name="Lee M.M."/>
            <person name="Goodwin Z."/>
            <person name="Lu X."/>
            <person name="Lewis E.E."/>
            <person name="Goodrich-Blair H."/>
            <person name="Stock S.P."/>
            <person name="Adams B.J."/>
            <person name="Sternberg P.W."/>
            <person name="Mortazavi A."/>
        </authorList>
    </citation>
    <scope>NUCLEOTIDE SEQUENCE [LARGE SCALE GENOMIC DNA]</scope>
    <source>
        <strain evidence="2 3">ALL</strain>
    </source>
</reference>
<gene>
    <name evidence="2" type="ORF">L596_009316</name>
</gene>
<reference evidence="2 3" key="2">
    <citation type="journal article" date="2019" name="G3 (Bethesda)">
        <title>Hybrid Assembly of the Genome of the Entomopathogenic Nematode Steinernema carpocapsae Identifies the X-Chromosome.</title>
        <authorList>
            <person name="Serra L."/>
            <person name="Macchietto M."/>
            <person name="Macias-Munoz A."/>
            <person name="McGill C.J."/>
            <person name="Rodriguez I.M."/>
            <person name="Rodriguez B."/>
            <person name="Murad R."/>
            <person name="Mortazavi A."/>
        </authorList>
    </citation>
    <scope>NUCLEOTIDE SEQUENCE [LARGE SCALE GENOMIC DNA]</scope>
    <source>
        <strain evidence="2 3">ALL</strain>
    </source>
</reference>
<keyword evidence="3" id="KW-1185">Reference proteome</keyword>
<protein>
    <submittedName>
        <fullName evidence="2">Uncharacterized protein</fullName>
    </submittedName>
</protein>
<proteinExistence type="predicted"/>
<comment type="caution">
    <text evidence="2">The sequence shown here is derived from an EMBL/GenBank/DDBJ whole genome shotgun (WGS) entry which is preliminary data.</text>
</comment>
<evidence type="ECO:0000256" key="1">
    <source>
        <dbReference type="SAM" id="MobiDB-lite"/>
    </source>
</evidence>